<dbReference type="PANTHER" id="PTHR30329">
    <property type="entry name" value="STATOR ELEMENT OF FLAGELLAR MOTOR COMPLEX"/>
    <property type="match status" value="1"/>
</dbReference>
<evidence type="ECO:0000256" key="1">
    <source>
        <dbReference type="PROSITE-ProRule" id="PRU00473"/>
    </source>
</evidence>
<name>A0A932ZUP6_UNCTE</name>
<dbReference type="PANTHER" id="PTHR30329:SF21">
    <property type="entry name" value="LIPOPROTEIN YIAD-RELATED"/>
    <property type="match status" value="1"/>
</dbReference>
<dbReference type="InterPro" id="IPR050330">
    <property type="entry name" value="Bact_OuterMem_StrucFunc"/>
</dbReference>
<dbReference type="SUPFAM" id="SSF103088">
    <property type="entry name" value="OmpA-like"/>
    <property type="match status" value="1"/>
</dbReference>
<dbReference type="GO" id="GO:0016020">
    <property type="term" value="C:membrane"/>
    <property type="evidence" value="ECO:0007669"/>
    <property type="project" value="UniProtKB-UniRule"/>
</dbReference>
<feature type="domain" description="OmpA-like" evidence="3">
    <location>
        <begin position="173"/>
        <end position="298"/>
    </location>
</feature>
<dbReference type="Gene3D" id="3.30.1330.60">
    <property type="entry name" value="OmpA-like domain"/>
    <property type="match status" value="1"/>
</dbReference>
<dbReference type="EMBL" id="JACQRX010000198">
    <property type="protein sequence ID" value="MBI4251701.1"/>
    <property type="molecule type" value="Genomic_DNA"/>
</dbReference>
<dbReference type="Pfam" id="PF00691">
    <property type="entry name" value="OmpA"/>
    <property type="match status" value="1"/>
</dbReference>
<reference evidence="4" key="1">
    <citation type="submission" date="2020-07" db="EMBL/GenBank/DDBJ databases">
        <title>Huge and variable diversity of episymbiotic CPR bacteria and DPANN archaea in groundwater ecosystems.</title>
        <authorList>
            <person name="He C.Y."/>
            <person name="Keren R."/>
            <person name="Whittaker M."/>
            <person name="Farag I.F."/>
            <person name="Doudna J."/>
            <person name="Cate J.H.D."/>
            <person name="Banfield J.F."/>
        </authorList>
    </citation>
    <scope>NUCLEOTIDE SEQUENCE</scope>
    <source>
        <strain evidence="4">NC_groundwater_1370_Ag_S-0.2um_69_93</strain>
    </source>
</reference>
<dbReference type="PROSITE" id="PS51123">
    <property type="entry name" value="OMPA_2"/>
    <property type="match status" value="1"/>
</dbReference>
<dbReference type="InterPro" id="IPR006665">
    <property type="entry name" value="OmpA-like"/>
</dbReference>
<dbReference type="AlphaFoldDB" id="A0A932ZUP6"/>
<evidence type="ECO:0000259" key="3">
    <source>
        <dbReference type="PROSITE" id="PS51123"/>
    </source>
</evidence>
<evidence type="ECO:0000256" key="2">
    <source>
        <dbReference type="SAM" id="MobiDB-lite"/>
    </source>
</evidence>
<dbReference type="Proteomes" id="UP000752292">
    <property type="component" value="Unassembled WGS sequence"/>
</dbReference>
<evidence type="ECO:0000313" key="4">
    <source>
        <dbReference type="EMBL" id="MBI4251701.1"/>
    </source>
</evidence>
<feature type="region of interest" description="Disordered" evidence="2">
    <location>
        <begin position="73"/>
        <end position="108"/>
    </location>
</feature>
<organism evidence="4 5">
    <name type="scientific">Tectimicrobiota bacterium</name>
    <dbReference type="NCBI Taxonomy" id="2528274"/>
    <lineage>
        <taxon>Bacteria</taxon>
        <taxon>Pseudomonadati</taxon>
        <taxon>Nitrospinota/Tectimicrobiota group</taxon>
        <taxon>Candidatus Tectimicrobiota</taxon>
    </lineage>
</organism>
<accession>A0A932ZUP6</accession>
<comment type="caution">
    <text evidence="4">The sequence shown here is derived from an EMBL/GenBank/DDBJ whole genome shotgun (WGS) entry which is preliminary data.</text>
</comment>
<evidence type="ECO:0000313" key="5">
    <source>
        <dbReference type="Proteomes" id="UP000752292"/>
    </source>
</evidence>
<dbReference type="CDD" id="cd07185">
    <property type="entry name" value="OmpA_C-like"/>
    <property type="match status" value="1"/>
</dbReference>
<dbReference type="InterPro" id="IPR036737">
    <property type="entry name" value="OmpA-like_sf"/>
</dbReference>
<gene>
    <name evidence="4" type="ORF">HY618_04500</name>
</gene>
<sequence>MRGLRLLPLLAPLLLLAGCVGLDEFERKSTEAVSLRRQLENAQARIGSLTHDVQNLREQLDQKRIEAEELTQSLAMSRRHSQQTESRVADLRAQVSSQKQESETTGEKLARIQKEFEDGLQKMRQMESALNDTRARLARFEDRVRLQAQVEKDFAAQLAAEIKAGTIEVGREGERVVLHVASGILFAPGSVAIKSQGTRVLSKVAAALRRYANREIQVRGHTDNQRITERLAERWETNWELSAGRATRVLRHLVEVGNLDPLHSSAAGLGEFRPIADNATPEGREKNRRIEIVVFPPEAR</sequence>
<proteinExistence type="predicted"/>
<protein>
    <submittedName>
        <fullName evidence="4">OmpA family protein</fullName>
    </submittedName>
</protein>
<dbReference type="PROSITE" id="PS51257">
    <property type="entry name" value="PROKAR_LIPOPROTEIN"/>
    <property type="match status" value="1"/>
</dbReference>
<keyword evidence="1" id="KW-0472">Membrane</keyword>